<gene>
    <name evidence="2" type="ORF">GT037_006456</name>
</gene>
<dbReference type="GO" id="GO:0005506">
    <property type="term" value="F:iron ion binding"/>
    <property type="evidence" value="ECO:0007669"/>
    <property type="project" value="InterPro"/>
</dbReference>
<protein>
    <submittedName>
        <fullName evidence="2">Cytochrome p450</fullName>
    </submittedName>
</protein>
<dbReference type="GeneID" id="62204681"/>
<keyword evidence="1" id="KW-0479">Metal-binding</keyword>
<name>A0A8H7B3K8_9PLEO</name>
<dbReference type="InterPro" id="IPR036396">
    <property type="entry name" value="Cyt_P450_sf"/>
</dbReference>
<dbReference type="Pfam" id="PF00067">
    <property type="entry name" value="p450"/>
    <property type="match status" value="1"/>
</dbReference>
<proteinExistence type="predicted"/>
<keyword evidence="1" id="KW-0408">Iron</keyword>
<sequence length="645" mass="71748">MAVPKRFLLLASAAFTWFSQRYAPAVTISNGPIKNTTAIFAIALFSRLFWSVIVYPLFLSPLRGLPSPPDGHFLLGHYRRIFKDPTGEPQRDWIDTVPNDGVLHYRWLFNEPRILVTNPKAIGEVLVHRNYEFVKPSRLRKGLGRLLGVGILLAEGDEHKRQRKLLMPAFNFRHVKDLYSIFWSKSQELTDKISETIKSSPDGSSVVEIGHWASRATLDIIGVAGMGKDFDAISNPNNELNETYRKIFAGARGAQLIQVLLNLLPHWLAVNLPLERNDVIGNAVETVKKVARELIRDKREKMEAGEAKGTDILSVAMESGGFSDEDLVNQLMTFLAAGHETTASAMSWAVYCLCQHPEVQTRLRQEIRTELPEALEPGGQISSTEIDRLPYLNAVLQETMRIFPPVPLTLRETAQDTTIQNHFIPAGTTVVICPWAINTSTHMWGPDARSFNPDRWMQPGTANTGGAESNYAITTFLHGPRSCIGRDFAKAEFACLVANLVGKFEIEFEEPGHVADIQGGITARPKGGLNVRLRDVSSEKASAEKGKVAMRKACSNDEKSTMDERQGVRIAGTCDLRSRPLLSCSEMRRVLGCPAYPNVLFRDVIGLPSALHVFRLCTQILTAAQYIQSAASRCAFRRMSCTNHV</sequence>
<dbReference type="PRINTS" id="PR00385">
    <property type="entry name" value="P450"/>
</dbReference>
<dbReference type="InterPro" id="IPR050121">
    <property type="entry name" value="Cytochrome_P450_monoxygenase"/>
</dbReference>
<dbReference type="EMBL" id="JAAABM010000008">
    <property type="protein sequence ID" value="KAF7675737.1"/>
    <property type="molecule type" value="Genomic_DNA"/>
</dbReference>
<comment type="cofactor">
    <cofactor evidence="1">
        <name>heme</name>
        <dbReference type="ChEBI" id="CHEBI:30413"/>
    </cofactor>
</comment>
<dbReference type="CDD" id="cd11069">
    <property type="entry name" value="CYP_FUM15-like"/>
    <property type="match status" value="1"/>
</dbReference>
<dbReference type="PANTHER" id="PTHR24305">
    <property type="entry name" value="CYTOCHROME P450"/>
    <property type="match status" value="1"/>
</dbReference>
<dbReference type="PRINTS" id="PR00463">
    <property type="entry name" value="EP450I"/>
</dbReference>
<dbReference type="AlphaFoldDB" id="A0A8H7B3K8"/>
<dbReference type="GO" id="GO:0016705">
    <property type="term" value="F:oxidoreductase activity, acting on paired donors, with incorporation or reduction of molecular oxygen"/>
    <property type="evidence" value="ECO:0007669"/>
    <property type="project" value="InterPro"/>
</dbReference>
<dbReference type="InterPro" id="IPR001128">
    <property type="entry name" value="Cyt_P450"/>
</dbReference>
<evidence type="ECO:0000313" key="3">
    <source>
        <dbReference type="Proteomes" id="UP000596902"/>
    </source>
</evidence>
<dbReference type="Proteomes" id="UP000596902">
    <property type="component" value="Unassembled WGS sequence"/>
</dbReference>
<dbReference type="FunFam" id="1.10.630.10:FF:000051">
    <property type="entry name" value="Cytochrome P450 monooxygenase (Fum15)"/>
    <property type="match status" value="1"/>
</dbReference>
<reference evidence="2" key="2">
    <citation type="submission" date="2020-08" db="EMBL/GenBank/DDBJ databases">
        <title>Draft Genome Sequence of Cumin Blight Pathogen Alternaria burnsii.</title>
        <authorList>
            <person name="Feng Z."/>
        </authorList>
    </citation>
    <scope>NUCLEOTIDE SEQUENCE</scope>
    <source>
        <strain evidence="2">CBS107.38</strain>
    </source>
</reference>
<comment type="caution">
    <text evidence="2">The sequence shown here is derived from an EMBL/GenBank/DDBJ whole genome shotgun (WGS) entry which is preliminary data.</text>
</comment>
<evidence type="ECO:0000313" key="2">
    <source>
        <dbReference type="EMBL" id="KAF7675737.1"/>
    </source>
</evidence>
<accession>A0A8H7B3K8</accession>
<dbReference type="PANTHER" id="PTHR24305:SF227">
    <property type="entry name" value="P450, PUTATIVE (EUROFUNG)-RELATED"/>
    <property type="match status" value="1"/>
</dbReference>
<organism evidence="2 3">
    <name type="scientific">Alternaria burnsii</name>
    <dbReference type="NCBI Taxonomy" id="1187904"/>
    <lineage>
        <taxon>Eukaryota</taxon>
        <taxon>Fungi</taxon>
        <taxon>Dikarya</taxon>
        <taxon>Ascomycota</taxon>
        <taxon>Pezizomycotina</taxon>
        <taxon>Dothideomycetes</taxon>
        <taxon>Pleosporomycetidae</taxon>
        <taxon>Pleosporales</taxon>
        <taxon>Pleosporineae</taxon>
        <taxon>Pleosporaceae</taxon>
        <taxon>Alternaria</taxon>
        <taxon>Alternaria sect. Alternaria</taxon>
    </lineage>
</organism>
<dbReference type="RefSeq" id="XP_038786000.1">
    <property type="nucleotide sequence ID" value="XM_038931503.1"/>
</dbReference>
<dbReference type="GO" id="GO:0020037">
    <property type="term" value="F:heme binding"/>
    <property type="evidence" value="ECO:0007669"/>
    <property type="project" value="InterPro"/>
</dbReference>
<dbReference type="SUPFAM" id="SSF48264">
    <property type="entry name" value="Cytochrome P450"/>
    <property type="match status" value="1"/>
</dbReference>
<dbReference type="GO" id="GO:0004497">
    <property type="term" value="F:monooxygenase activity"/>
    <property type="evidence" value="ECO:0007669"/>
    <property type="project" value="InterPro"/>
</dbReference>
<dbReference type="Gene3D" id="1.10.630.10">
    <property type="entry name" value="Cytochrome P450"/>
    <property type="match status" value="1"/>
</dbReference>
<evidence type="ECO:0000256" key="1">
    <source>
        <dbReference type="PIRSR" id="PIRSR602401-1"/>
    </source>
</evidence>
<keyword evidence="3" id="KW-1185">Reference proteome</keyword>
<keyword evidence="1" id="KW-0349">Heme</keyword>
<reference evidence="2" key="1">
    <citation type="submission" date="2020-01" db="EMBL/GenBank/DDBJ databases">
        <authorList>
            <person name="Feng Z.H.Z."/>
        </authorList>
    </citation>
    <scope>NUCLEOTIDE SEQUENCE</scope>
    <source>
        <strain evidence="2">CBS107.38</strain>
    </source>
</reference>
<feature type="binding site" description="axial binding residue" evidence="1">
    <location>
        <position position="483"/>
    </location>
    <ligand>
        <name>heme</name>
        <dbReference type="ChEBI" id="CHEBI:30413"/>
    </ligand>
    <ligandPart>
        <name>Fe</name>
        <dbReference type="ChEBI" id="CHEBI:18248"/>
    </ligandPart>
</feature>
<dbReference type="InterPro" id="IPR002401">
    <property type="entry name" value="Cyt_P450_E_grp-I"/>
</dbReference>